<dbReference type="RefSeq" id="WP_078500428.1">
    <property type="nucleotide sequence ID" value="NZ_MSZX01000007.1"/>
</dbReference>
<keyword evidence="1" id="KW-0805">Transcription regulation</keyword>
<dbReference type="GO" id="GO:0003677">
    <property type="term" value="F:DNA binding"/>
    <property type="evidence" value="ECO:0007669"/>
    <property type="project" value="UniProtKB-KW"/>
</dbReference>
<dbReference type="OrthoDB" id="5521015at2"/>
<dbReference type="STRING" id="1324314.BVG16_18550"/>
<dbReference type="InterPro" id="IPR036388">
    <property type="entry name" value="WH-like_DNA-bd_sf"/>
</dbReference>
<evidence type="ECO:0000259" key="4">
    <source>
        <dbReference type="PROSITE" id="PS50995"/>
    </source>
</evidence>
<protein>
    <submittedName>
        <fullName evidence="5">MarR family transcriptional regulator</fullName>
    </submittedName>
</protein>
<sequence>MKDSQLVTSKLRQIKNTLSSYLTKILPNYQITPITMYTLEFLRKNPDAMAVDLADEFGLTRGAVTQILDKLEQQHLVLRKPHPTSRRSIQIELTEKGTTLVDAILDDYHHEIEKLFTNYSEEELAILKQLLDKLPV</sequence>
<dbReference type="EMBL" id="MSZX01000007">
    <property type="protein sequence ID" value="OPA76208.1"/>
    <property type="molecule type" value="Genomic_DNA"/>
</dbReference>
<dbReference type="PROSITE" id="PS50995">
    <property type="entry name" value="HTH_MARR_2"/>
    <property type="match status" value="1"/>
</dbReference>
<dbReference type="PANTHER" id="PTHR42756:SF1">
    <property type="entry name" value="TRANSCRIPTIONAL REPRESSOR OF EMRAB OPERON"/>
    <property type="match status" value="1"/>
</dbReference>
<evidence type="ECO:0000313" key="5">
    <source>
        <dbReference type="EMBL" id="OPA76208.1"/>
    </source>
</evidence>
<dbReference type="InterPro" id="IPR036390">
    <property type="entry name" value="WH_DNA-bd_sf"/>
</dbReference>
<dbReference type="AlphaFoldDB" id="A0A1T2X8J2"/>
<dbReference type="Proteomes" id="UP000190188">
    <property type="component" value="Unassembled WGS sequence"/>
</dbReference>
<name>A0A1T2X8J2_9BACL</name>
<evidence type="ECO:0000256" key="1">
    <source>
        <dbReference type="ARBA" id="ARBA00023015"/>
    </source>
</evidence>
<proteinExistence type="predicted"/>
<dbReference type="Pfam" id="PF12802">
    <property type="entry name" value="MarR_2"/>
    <property type="match status" value="1"/>
</dbReference>
<evidence type="ECO:0000256" key="2">
    <source>
        <dbReference type="ARBA" id="ARBA00023125"/>
    </source>
</evidence>
<dbReference type="SUPFAM" id="SSF46785">
    <property type="entry name" value="Winged helix' DNA-binding domain"/>
    <property type="match status" value="1"/>
</dbReference>
<comment type="caution">
    <text evidence="5">The sequence shown here is derived from an EMBL/GenBank/DDBJ whole genome shotgun (WGS) entry which is preliminary data.</text>
</comment>
<accession>A0A1T2X8J2</accession>
<dbReference type="GO" id="GO:0003700">
    <property type="term" value="F:DNA-binding transcription factor activity"/>
    <property type="evidence" value="ECO:0007669"/>
    <property type="project" value="InterPro"/>
</dbReference>
<gene>
    <name evidence="5" type="ORF">BVG16_18550</name>
</gene>
<reference evidence="5 6" key="1">
    <citation type="submission" date="2017-01" db="EMBL/GenBank/DDBJ databases">
        <title>Genome analysis of Paenibacillus selenitrireducens ES3-24.</title>
        <authorList>
            <person name="Xu D."/>
            <person name="Yao R."/>
            <person name="Zheng S."/>
        </authorList>
    </citation>
    <scope>NUCLEOTIDE SEQUENCE [LARGE SCALE GENOMIC DNA]</scope>
    <source>
        <strain evidence="5 6">ES3-24</strain>
    </source>
</reference>
<dbReference type="SMART" id="SM00347">
    <property type="entry name" value="HTH_MARR"/>
    <property type="match status" value="1"/>
</dbReference>
<keyword evidence="2" id="KW-0238">DNA-binding</keyword>
<keyword evidence="3" id="KW-0804">Transcription</keyword>
<evidence type="ECO:0000256" key="3">
    <source>
        <dbReference type="ARBA" id="ARBA00023163"/>
    </source>
</evidence>
<feature type="domain" description="HTH marR-type" evidence="4">
    <location>
        <begin position="4"/>
        <end position="136"/>
    </location>
</feature>
<organism evidence="5 6">
    <name type="scientific">Paenibacillus selenitireducens</name>
    <dbReference type="NCBI Taxonomy" id="1324314"/>
    <lineage>
        <taxon>Bacteria</taxon>
        <taxon>Bacillati</taxon>
        <taxon>Bacillota</taxon>
        <taxon>Bacilli</taxon>
        <taxon>Bacillales</taxon>
        <taxon>Paenibacillaceae</taxon>
        <taxon>Paenibacillus</taxon>
    </lineage>
</organism>
<dbReference type="Gene3D" id="1.10.10.10">
    <property type="entry name" value="Winged helix-like DNA-binding domain superfamily/Winged helix DNA-binding domain"/>
    <property type="match status" value="1"/>
</dbReference>
<dbReference type="InterPro" id="IPR000835">
    <property type="entry name" value="HTH_MarR-typ"/>
</dbReference>
<dbReference type="PANTHER" id="PTHR42756">
    <property type="entry name" value="TRANSCRIPTIONAL REGULATOR, MARR"/>
    <property type="match status" value="1"/>
</dbReference>
<dbReference type="PRINTS" id="PR00598">
    <property type="entry name" value="HTHMARR"/>
</dbReference>
<keyword evidence="6" id="KW-1185">Reference proteome</keyword>
<evidence type="ECO:0000313" key="6">
    <source>
        <dbReference type="Proteomes" id="UP000190188"/>
    </source>
</evidence>